<name>A0A5K3F082_MESCO</name>
<sequence length="404" mass="41853">MSGGGTGRGSGRAHFRSKLGCCICGTKSSSSRFTASERYAEHFGPCFGEKASKRSGDLCNACVLCVKRWLGRGKQEGYFSQVLDSKQGPGPKHMKEITKRARRREARQQQAAKASTTNRPSTSASSTLTNNGAAGASRGVHAGHHNHHPVHHSATCVACWADQNNSNSTPVAGASVARTRSAVARKLDTTGSASFGETSSRSGLWTPTESSGQVSLWEGYSPHNQEFRPPRPPSVLPGNGSILSSGGGSQGVVTRAAASASVYSSLAASGVAFFDGASSTASSTTSTPSTPTRRQNRRTRLPPVKISSDCVEVHDILQKIQKANQAMNLDNRQINMAMQREIRLRNRTVNPPVVAAAAASSSASSGVGVDRLLSGGGSGGGGGSADTSLVTGSSAAANAADLRI</sequence>
<organism evidence="2">
    <name type="scientific">Mesocestoides corti</name>
    <name type="common">Flatworm</name>
    <dbReference type="NCBI Taxonomy" id="53468"/>
    <lineage>
        <taxon>Eukaryota</taxon>
        <taxon>Metazoa</taxon>
        <taxon>Spiralia</taxon>
        <taxon>Lophotrochozoa</taxon>
        <taxon>Platyhelminthes</taxon>
        <taxon>Cestoda</taxon>
        <taxon>Eucestoda</taxon>
        <taxon>Cyclophyllidea</taxon>
        <taxon>Mesocestoididae</taxon>
        <taxon>Mesocestoides</taxon>
    </lineage>
</organism>
<feature type="region of interest" description="Disordered" evidence="1">
    <location>
        <begin position="82"/>
        <end position="149"/>
    </location>
</feature>
<dbReference type="PANTHER" id="PTHR13422:SF12">
    <property type="entry name" value="SIN3-HDAC COMPLEX-ASSOCIATED FACTOR"/>
    <property type="match status" value="1"/>
</dbReference>
<feature type="compositionally biased region" description="Polar residues" evidence="1">
    <location>
        <begin position="115"/>
        <end position="132"/>
    </location>
</feature>
<feature type="region of interest" description="Disordered" evidence="1">
    <location>
        <begin position="277"/>
        <end position="301"/>
    </location>
</feature>
<dbReference type="InterPro" id="IPR026065">
    <property type="entry name" value="FAM60A"/>
</dbReference>
<accession>A0A5K3F082</accession>
<feature type="region of interest" description="Disordered" evidence="1">
    <location>
        <begin position="191"/>
        <end position="250"/>
    </location>
</feature>
<protein>
    <submittedName>
        <fullName evidence="2">Protein FAM60A</fullName>
    </submittedName>
</protein>
<evidence type="ECO:0000313" key="2">
    <source>
        <dbReference type="WBParaSite" id="MCU_004403-RA"/>
    </source>
</evidence>
<dbReference type="Pfam" id="PF15396">
    <property type="entry name" value="FAM60A"/>
    <property type="match status" value="1"/>
</dbReference>
<dbReference type="PANTHER" id="PTHR13422">
    <property type="entry name" value="SIN3-HDAC COMPLEX-ASSOCIATED FACTOR"/>
    <property type="match status" value="1"/>
</dbReference>
<reference evidence="2" key="1">
    <citation type="submission" date="2019-11" db="UniProtKB">
        <authorList>
            <consortium name="WormBaseParasite"/>
        </authorList>
    </citation>
    <scope>IDENTIFICATION</scope>
</reference>
<evidence type="ECO:0000256" key="1">
    <source>
        <dbReference type="SAM" id="MobiDB-lite"/>
    </source>
</evidence>
<dbReference type="AlphaFoldDB" id="A0A5K3F082"/>
<feature type="compositionally biased region" description="Polar residues" evidence="1">
    <location>
        <begin position="191"/>
        <end position="214"/>
    </location>
</feature>
<dbReference type="WBParaSite" id="MCU_004403-RA">
    <property type="protein sequence ID" value="MCU_004403-RA"/>
    <property type="gene ID" value="MCU_004403"/>
</dbReference>
<dbReference type="GO" id="GO:0070822">
    <property type="term" value="C:Sin3-type complex"/>
    <property type="evidence" value="ECO:0007669"/>
    <property type="project" value="TreeGrafter"/>
</dbReference>
<feature type="compositionally biased region" description="Low complexity" evidence="1">
    <location>
        <begin position="277"/>
        <end position="292"/>
    </location>
</feature>
<proteinExistence type="predicted"/>
<dbReference type="GO" id="GO:0030336">
    <property type="term" value="P:negative regulation of cell migration"/>
    <property type="evidence" value="ECO:0007669"/>
    <property type="project" value="TreeGrafter"/>
</dbReference>